<organism evidence="1 2">
    <name type="scientific">Trichuris suis</name>
    <name type="common">pig whipworm</name>
    <dbReference type="NCBI Taxonomy" id="68888"/>
    <lineage>
        <taxon>Eukaryota</taxon>
        <taxon>Metazoa</taxon>
        <taxon>Ecdysozoa</taxon>
        <taxon>Nematoda</taxon>
        <taxon>Enoplea</taxon>
        <taxon>Dorylaimia</taxon>
        <taxon>Trichinellida</taxon>
        <taxon>Trichuridae</taxon>
        <taxon>Trichuris</taxon>
    </lineage>
</organism>
<evidence type="ECO:0000313" key="1">
    <source>
        <dbReference type="EMBL" id="KFD55061.1"/>
    </source>
</evidence>
<dbReference type="AlphaFoldDB" id="A0A085MCW5"/>
<accession>A0A085MCW5</accession>
<feature type="non-terminal residue" evidence="1">
    <location>
        <position position="1"/>
    </location>
</feature>
<gene>
    <name evidence="1" type="ORF">M513_03979</name>
</gene>
<proteinExistence type="predicted"/>
<name>A0A085MCW5_9BILA</name>
<sequence>LFFIDASRPLAGGRHFFAAARLAKKQPIPTNRCAGWRHEYMYLTSILTVAIKTAPTRFDSRKWRARCRRSGFATGSARRMEFFSYHHALVVPPLAVGEKFPSQYVSFFSPTCRLQWPLTTWRLCVRMEKNVNFNTCVSVRARAPACHQVSYSMDERETKKAQSSTASHCRRLAERWSPYKANTGACVGLFKVEPYRATVDDVCASDRRLIRADD</sequence>
<dbReference type="Proteomes" id="UP000030764">
    <property type="component" value="Unassembled WGS sequence"/>
</dbReference>
<keyword evidence="2" id="KW-1185">Reference proteome</keyword>
<evidence type="ECO:0000313" key="2">
    <source>
        <dbReference type="Proteomes" id="UP000030764"/>
    </source>
</evidence>
<reference evidence="1 2" key="1">
    <citation type="journal article" date="2014" name="Nat. Genet.">
        <title>Genome and transcriptome of the porcine whipworm Trichuris suis.</title>
        <authorList>
            <person name="Jex A.R."/>
            <person name="Nejsum P."/>
            <person name="Schwarz E.M."/>
            <person name="Hu L."/>
            <person name="Young N.D."/>
            <person name="Hall R.S."/>
            <person name="Korhonen P.K."/>
            <person name="Liao S."/>
            <person name="Thamsborg S."/>
            <person name="Xia J."/>
            <person name="Xu P."/>
            <person name="Wang S."/>
            <person name="Scheerlinck J.P."/>
            <person name="Hofmann A."/>
            <person name="Sternberg P.W."/>
            <person name="Wang J."/>
            <person name="Gasser R.B."/>
        </authorList>
    </citation>
    <scope>NUCLEOTIDE SEQUENCE [LARGE SCALE GENOMIC DNA]</scope>
    <source>
        <strain evidence="1">DCEP-RM93M</strain>
    </source>
</reference>
<dbReference type="EMBL" id="KL363202">
    <property type="protein sequence ID" value="KFD55061.1"/>
    <property type="molecule type" value="Genomic_DNA"/>
</dbReference>
<protein>
    <submittedName>
        <fullName evidence="1">Uncharacterized protein</fullName>
    </submittedName>
</protein>